<evidence type="ECO:0000313" key="3">
    <source>
        <dbReference type="Proteomes" id="UP000598146"/>
    </source>
</evidence>
<feature type="domain" description="AB hydrolase-1" evidence="1">
    <location>
        <begin position="22"/>
        <end position="262"/>
    </location>
</feature>
<comment type="caution">
    <text evidence="2">The sequence shown here is derived from an EMBL/GenBank/DDBJ whole genome shotgun (WGS) entry which is preliminary data.</text>
</comment>
<dbReference type="PANTHER" id="PTHR43689">
    <property type="entry name" value="HYDROLASE"/>
    <property type="match status" value="1"/>
</dbReference>
<gene>
    <name evidence="2" type="ORF">I4J89_06665</name>
</gene>
<proteinExistence type="predicted"/>
<evidence type="ECO:0000313" key="2">
    <source>
        <dbReference type="EMBL" id="MBG0561142.1"/>
    </source>
</evidence>
<organism evidence="2 3">
    <name type="scientific">Actinoplanes aureus</name>
    <dbReference type="NCBI Taxonomy" id="2792083"/>
    <lineage>
        <taxon>Bacteria</taxon>
        <taxon>Bacillati</taxon>
        <taxon>Actinomycetota</taxon>
        <taxon>Actinomycetes</taxon>
        <taxon>Micromonosporales</taxon>
        <taxon>Micromonosporaceae</taxon>
        <taxon>Actinoplanes</taxon>
    </lineage>
</organism>
<dbReference type="EMBL" id="JADQTO010000003">
    <property type="protein sequence ID" value="MBG0561142.1"/>
    <property type="molecule type" value="Genomic_DNA"/>
</dbReference>
<keyword evidence="3" id="KW-1185">Reference proteome</keyword>
<dbReference type="InterPro" id="IPR000073">
    <property type="entry name" value="AB_hydrolase_1"/>
</dbReference>
<dbReference type="PANTHER" id="PTHR43689:SF8">
    <property type="entry name" value="ALPHA_BETA-HYDROLASES SUPERFAMILY PROTEIN"/>
    <property type="match status" value="1"/>
</dbReference>
<dbReference type="RefSeq" id="WP_196412953.1">
    <property type="nucleotide sequence ID" value="NZ_JADQTO010000003.1"/>
</dbReference>
<protein>
    <submittedName>
        <fullName evidence="2">Alpha/beta fold hydrolase</fullName>
    </submittedName>
</protein>
<dbReference type="Proteomes" id="UP000598146">
    <property type="component" value="Unassembled WGS sequence"/>
</dbReference>
<dbReference type="SUPFAM" id="SSF53474">
    <property type="entry name" value="alpha/beta-Hydrolases"/>
    <property type="match status" value="1"/>
</dbReference>
<dbReference type="GO" id="GO:0016787">
    <property type="term" value="F:hydrolase activity"/>
    <property type="evidence" value="ECO:0007669"/>
    <property type="project" value="UniProtKB-KW"/>
</dbReference>
<dbReference type="PRINTS" id="PR00111">
    <property type="entry name" value="ABHYDROLASE"/>
</dbReference>
<dbReference type="Pfam" id="PF00561">
    <property type="entry name" value="Abhydrolase_1"/>
    <property type="match status" value="1"/>
</dbReference>
<dbReference type="AlphaFoldDB" id="A0A931C5S0"/>
<sequence>MNYLDVRGTRIRFHETGDPAAPAVVLLHGIGRSLEDWWPQHELLGDYRVISLDMPGFGLSQRMPAPTTLPVLAEGVWAALDTLGESRPVHLMGNSLGGAVSMQMLTTAPDRVSTLTLVNSAGFGKEVTVALRMLAVPVLGRQMLRRIDRWTAPRVERTLFADRAMVTRERIEMAIRIARQPDFAPVYLEVARALGGFRGVAAAWRTDLLQRVSAHPRPTMLIWGDCDLILPCAHLAAAQAAFPHARSHMFARTGHMPQIERPEEFAELVRPVLAEVAV</sequence>
<reference evidence="2" key="1">
    <citation type="submission" date="2020-11" db="EMBL/GenBank/DDBJ databases">
        <title>Isolation and identification of active actinomycetes.</title>
        <authorList>
            <person name="Sun X."/>
        </authorList>
    </citation>
    <scope>NUCLEOTIDE SEQUENCE</scope>
    <source>
        <strain evidence="2">NEAU-A11</strain>
    </source>
</reference>
<keyword evidence="2" id="KW-0378">Hydrolase</keyword>
<evidence type="ECO:0000259" key="1">
    <source>
        <dbReference type="Pfam" id="PF00561"/>
    </source>
</evidence>
<dbReference type="InterPro" id="IPR029058">
    <property type="entry name" value="AB_hydrolase_fold"/>
</dbReference>
<name>A0A931C5S0_9ACTN</name>
<accession>A0A931C5S0</accession>
<dbReference type="Gene3D" id="3.40.50.1820">
    <property type="entry name" value="alpha/beta hydrolase"/>
    <property type="match status" value="1"/>
</dbReference>